<keyword evidence="1" id="KW-0812">Transmembrane</keyword>
<evidence type="ECO:0000256" key="1">
    <source>
        <dbReference type="SAM" id="Phobius"/>
    </source>
</evidence>
<reference evidence="2 3" key="1">
    <citation type="submission" date="2016-06" db="EMBL/GenBank/DDBJ databases">
        <title>Comparative genomics of the ectomycorrhizal sister species Rhizopogon vinicolor and Rhizopogon vesiculosus (Basidiomycota: Boletales) reveals a divergence of the mating type B locus.</title>
        <authorList>
            <consortium name="DOE Joint Genome Institute"/>
            <person name="Mujic A.B."/>
            <person name="Kuo A."/>
            <person name="Tritt A."/>
            <person name="Lipzen A."/>
            <person name="Chen C."/>
            <person name="Johnson J."/>
            <person name="Sharma A."/>
            <person name="Barry K."/>
            <person name="Grigoriev I.V."/>
            <person name="Spatafora J.W."/>
        </authorList>
    </citation>
    <scope>NUCLEOTIDE SEQUENCE [LARGE SCALE GENOMIC DNA]</scope>
    <source>
        <strain evidence="2 3">AM-OR11-026</strain>
    </source>
</reference>
<name>A0A1B7MS33_9AGAM</name>
<accession>A0A1B7MS33</accession>
<dbReference type="AlphaFoldDB" id="A0A1B7MS33"/>
<sequence>MKTQIPTLVITLDLQAPWNVASCARILFVCWTCLRHAKTISLSSIVHSAWKTLVSLTVSSRLKLERLRPRLLSRTVICFAGLTFLPLRFMG</sequence>
<keyword evidence="3" id="KW-1185">Reference proteome</keyword>
<keyword evidence="1" id="KW-1133">Transmembrane helix</keyword>
<dbReference type="InParanoid" id="A0A1B7MS33"/>
<evidence type="ECO:0000313" key="3">
    <source>
        <dbReference type="Proteomes" id="UP000092154"/>
    </source>
</evidence>
<dbReference type="EMBL" id="KV448502">
    <property type="protein sequence ID" value="OAX35422.1"/>
    <property type="molecule type" value="Genomic_DNA"/>
</dbReference>
<organism evidence="2 3">
    <name type="scientific">Rhizopogon vinicolor AM-OR11-026</name>
    <dbReference type="NCBI Taxonomy" id="1314800"/>
    <lineage>
        <taxon>Eukaryota</taxon>
        <taxon>Fungi</taxon>
        <taxon>Dikarya</taxon>
        <taxon>Basidiomycota</taxon>
        <taxon>Agaricomycotina</taxon>
        <taxon>Agaricomycetes</taxon>
        <taxon>Agaricomycetidae</taxon>
        <taxon>Boletales</taxon>
        <taxon>Suillineae</taxon>
        <taxon>Rhizopogonaceae</taxon>
        <taxon>Rhizopogon</taxon>
    </lineage>
</organism>
<keyword evidence="1" id="KW-0472">Membrane</keyword>
<evidence type="ECO:0000313" key="2">
    <source>
        <dbReference type="EMBL" id="OAX35422.1"/>
    </source>
</evidence>
<feature type="transmembrane region" description="Helical" evidence="1">
    <location>
        <begin position="71"/>
        <end position="89"/>
    </location>
</feature>
<dbReference type="Proteomes" id="UP000092154">
    <property type="component" value="Unassembled WGS sequence"/>
</dbReference>
<protein>
    <submittedName>
        <fullName evidence="2">Uncharacterized protein</fullName>
    </submittedName>
</protein>
<gene>
    <name evidence="2" type="ORF">K503DRAFT_370102</name>
</gene>
<proteinExistence type="predicted"/>